<dbReference type="GO" id="GO:0051782">
    <property type="term" value="P:negative regulation of cell division"/>
    <property type="evidence" value="ECO:0007669"/>
    <property type="project" value="TreeGrafter"/>
</dbReference>
<feature type="domain" description="CobQ/CobB/MinD/ParA nucleotide binding" evidence="3">
    <location>
        <begin position="14"/>
        <end position="277"/>
    </location>
</feature>
<dbReference type="GO" id="GO:0005829">
    <property type="term" value="C:cytosol"/>
    <property type="evidence" value="ECO:0007669"/>
    <property type="project" value="TreeGrafter"/>
</dbReference>
<evidence type="ECO:0000259" key="3">
    <source>
        <dbReference type="Pfam" id="PF01656"/>
    </source>
</evidence>
<name>A0A841RA57_9SPIO</name>
<reference evidence="4 5" key="1">
    <citation type="submission" date="2020-08" db="EMBL/GenBank/DDBJ databases">
        <title>Genomic Encyclopedia of Type Strains, Phase IV (KMG-IV): sequencing the most valuable type-strain genomes for metagenomic binning, comparative biology and taxonomic classification.</title>
        <authorList>
            <person name="Goeker M."/>
        </authorList>
    </citation>
    <scope>NUCLEOTIDE SEQUENCE [LARGE SCALE GENOMIC DNA]</scope>
    <source>
        <strain evidence="4 5">DSM 2461</strain>
    </source>
</reference>
<dbReference type="InterPro" id="IPR050625">
    <property type="entry name" value="ParA/MinD_ATPase"/>
</dbReference>
<dbReference type="EMBL" id="JACHGJ010000004">
    <property type="protein sequence ID" value="MBB6480783.1"/>
    <property type="molecule type" value="Genomic_DNA"/>
</dbReference>
<keyword evidence="1" id="KW-0547">Nucleotide-binding</keyword>
<dbReference type="AlphaFoldDB" id="A0A841RA57"/>
<dbReference type="GO" id="GO:0016887">
    <property type="term" value="F:ATP hydrolysis activity"/>
    <property type="evidence" value="ECO:0007669"/>
    <property type="project" value="TreeGrafter"/>
</dbReference>
<protein>
    <submittedName>
        <fullName evidence="4">Flagellar biosynthesis protein FlhG</fullName>
    </submittedName>
</protein>
<dbReference type="PANTHER" id="PTHR43384:SF4">
    <property type="entry name" value="CELLULOSE BIOSYNTHESIS PROTEIN BCSQ-RELATED"/>
    <property type="match status" value="1"/>
</dbReference>
<dbReference type="InterPro" id="IPR002586">
    <property type="entry name" value="CobQ/CobB/MinD/ParA_Nub-bd_dom"/>
</dbReference>
<dbReference type="InterPro" id="IPR027417">
    <property type="entry name" value="P-loop_NTPase"/>
</dbReference>
<comment type="caution">
    <text evidence="4">The sequence shown here is derived from an EMBL/GenBank/DDBJ whole genome shotgun (WGS) entry which is preliminary data.</text>
</comment>
<organism evidence="4 5">
    <name type="scientific">Spirochaeta isovalerica</name>
    <dbReference type="NCBI Taxonomy" id="150"/>
    <lineage>
        <taxon>Bacteria</taxon>
        <taxon>Pseudomonadati</taxon>
        <taxon>Spirochaetota</taxon>
        <taxon>Spirochaetia</taxon>
        <taxon>Spirochaetales</taxon>
        <taxon>Spirochaetaceae</taxon>
        <taxon>Spirochaeta</taxon>
    </lineage>
</organism>
<accession>A0A841RA57</accession>
<keyword evidence="4" id="KW-0969">Cilium</keyword>
<sequence length="382" mass="42606">MVINENVERKIIPVAGGKGGVGKSFLSTSISLSLATMGKRIILIDLDLGGSNIHTWLGLKNSNPGIGEFLNSKSVLLSDLVVDTPYNNLQYIPGDVMRFDMANITFAQKKKIMKAILQLDADYIVIDLGAGSNHNVIDFFLISNSGFMVITPETTSIMNTYNFTRNMVFRFLQRLFSTDKEVMKYLKQVVKHNIPGDPQSVDSLISGIAEFDGAAAEKARNYLSILTPGIIINMAEEPDDIHMIHALRSLIEKNLNVQLECLGMIFYDKDVKTSLKERVPHLVENSESITASQIFRIAQKIALSENFPEMPYDHTAFDSTFDITEIEAENDFEILKSQGFSSEDYDVEKLLELIRKQREMIHELQGTISMLSSPGSGAGFTF</sequence>
<evidence type="ECO:0000313" key="5">
    <source>
        <dbReference type="Proteomes" id="UP000587760"/>
    </source>
</evidence>
<evidence type="ECO:0000313" key="4">
    <source>
        <dbReference type="EMBL" id="MBB6480783.1"/>
    </source>
</evidence>
<dbReference type="PANTHER" id="PTHR43384">
    <property type="entry name" value="SEPTUM SITE-DETERMINING PROTEIN MIND HOMOLOG, CHLOROPLASTIC-RELATED"/>
    <property type="match status" value="1"/>
</dbReference>
<gene>
    <name evidence="4" type="ORF">HNR50_002456</name>
</gene>
<evidence type="ECO:0000256" key="1">
    <source>
        <dbReference type="ARBA" id="ARBA00022741"/>
    </source>
</evidence>
<dbReference type="Pfam" id="PF01656">
    <property type="entry name" value="CbiA"/>
    <property type="match status" value="1"/>
</dbReference>
<keyword evidence="2" id="KW-0067">ATP-binding</keyword>
<dbReference type="RefSeq" id="WP_184747043.1">
    <property type="nucleotide sequence ID" value="NZ_JACHGJ010000004.1"/>
</dbReference>
<keyword evidence="4" id="KW-0282">Flagellum</keyword>
<keyword evidence="4" id="KW-0966">Cell projection</keyword>
<proteinExistence type="predicted"/>
<dbReference type="GO" id="GO:0009898">
    <property type="term" value="C:cytoplasmic side of plasma membrane"/>
    <property type="evidence" value="ECO:0007669"/>
    <property type="project" value="TreeGrafter"/>
</dbReference>
<evidence type="ECO:0000256" key="2">
    <source>
        <dbReference type="ARBA" id="ARBA00022840"/>
    </source>
</evidence>
<keyword evidence="5" id="KW-1185">Reference proteome</keyword>
<dbReference type="Proteomes" id="UP000587760">
    <property type="component" value="Unassembled WGS sequence"/>
</dbReference>
<dbReference type="GO" id="GO:0005524">
    <property type="term" value="F:ATP binding"/>
    <property type="evidence" value="ECO:0007669"/>
    <property type="project" value="UniProtKB-KW"/>
</dbReference>
<dbReference type="Gene3D" id="3.40.50.300">
    <property type="entry name" value="P-loop containing nucleotide triphosphate hydrolases"/>
    <property type="match status" value="1"/>
</dbReference>
<dbReference type="SUPFAM" id="SSF52540">
    <property type="entry name" value="P-loop containing nucleoside triphosphate hydrolases"/>
    <property type="match status" value="1"/>
</dbReference>